<name>A0ACC2SYD5_9FUNG</name>
<evidence type="ECO:0000313" key="1">
    <source>
        <dbReference type="EMBL" id="KAJ9067403.1"/>
    </source>
</evidence>
<dbReference type="Proteomes" id="UP001165960">
    <property type="component" value="Unassembled WGS sequence"/>
</dbReference>
<accession>A0ACC2SYD5</accession>
<comment type="caution">
    <text evidence="1">The sequence shown here is derived from an EMBL/GenBank/DDBJ whole genome shotgun (WGS) entry which is preliminary data.</text>
</comment>
<sequence length="92" mass="10094">MTMEALARLTHAKGASEWAVTAYKDAKLIRLDLVNLSGVYCLNSIELVWDVLATLPFKNTSVVWQAGCQKNKAELRSASLFYGSLLVCVSSL</sequence>
<dbReference type="EMBL" id="QTSX02004231">
    <property type="protein sequence ID" value="KAJ9067403.1"/>
    <property type="molecule type" value="Genomic_DNA"/>
</dbReference>
<proteinExistence type="predicted"/>
<evidence type="ECO:0000313" key="2">
    <source>
        <dbReference type="Proteomes" id="UP001165960"/>
    </source>
</evidence>
<keyword evidence="2" id="KW-1185">Reference proteome</keyword>
<organism evidence="1 2">
    <name type="scientific">Entomophthora muscae</name>
    <dbReference type="NCBI Taxonomy" id="34485"/>
    <lineage>
        <taxon>Eukaryota</taxon>
        <taxon>Fungi</taxon>
        <taxon>Fungi incertae sedis</taxon>
        <taxon>Zoopagomycota</taxon>
        <taxon>Entomophthoromycotina</taxon>
        <taxon>Entomophthoromycetes</taxon>
        <taxon>Entomophthorales</taxon>
        <taxon>Entomophthoraceae</taxon>
        <taxon>Entomophthora</taxon>
    </lineage>
</organism>
<protein>
    <submittedName>
        <fullName evidence="1">Uncharacterized protein</fullName>
    </submittedName>
</protein>
<gene>
    <name evidence="1" type="ORF">DSO57_1039503</name>
</gene>
<reference evidence="1" key="1">
    <citation type="submission" date="2022-04" db="EMBL/GenBank/DDBJ databases">
        <title>Genome of the entomopathogenic fungus Entomophthora muscae.</title>
        <authorList>
            <person name="Elya C."/>
            <person name="Lovett B.R."/>
            <person name="Lee E."/>
            <person name="Macias A.M."/>
            <person name="Hajek A.E."/>
            <person name="De Bivort B.L."/>
            <person name="Kasson M.T."/>
            <person name="De Fine Licht H.H."/>
            <person name="Stajich J.E."/>
        </authorList>
    </citation>
    <scope>NUCLEOTIDE SEQUENCE</scope>
    <source>
        <strain evidence="1">Berkeley</strain>
    </source>
</reference>